<dbReference type="InterPro" id="IPR000847">
    <property type="entry name" value="LysR_HTH_N"/>
</dbReference>
<dbReference type="SUPFAM" id="SSF53850">
    <property type="entry name" value="Periplasmic binding protein-like II"/>
    <property type="match status" value="1"/>
</dbReference>
<feature type="domain" description="HTH lysR-type" evidence="5">
    <location>
        <begin position="4"/>
        <end position="61"/>
    </location>
</feature>
<dbReference type="PROSITE" id="PS50931">
    <property type="entry name" value="HTH_LYSR"/>
    <property type="match status" value="1"/>
</dbReference>
<reference evidence="6" key="1">
    <citation type="submission" date="2020-03" db="EMBL/GenBank/DDBJ databases">
        <title>Molecular networking-based the target discovery of potent antiproliferative macrolactams: 5/6/7/16 polycyclic ansamycins and glycosylated trienomycin from Streptomyces cacaoi subsp. asoensis.</title>
        <authorList>
            <person name="Liu L.-L."/>
        </authorList>
    </citation>
    <scope>NUCLEOTIDE SEQUENCE [LARGE SCALE GENOMIC DNA]</scope>
    <source>
        <strain evidence="6">H2S5</strain>
    </source>
</reference>
<dbReference type="EMBL" id="CP049838">
    <property type="protein sequence ID" value="QJT00923.1"/>
    <property type="molecule type" value="Genomic_DNA"/>
</dbReference>
<dbReference type="PANTHER" id="PTHR30346">
    <property type="entry name" value="TRANSCRIPTIONAL DUAL REGULATOR HCAR-RELATED"/>
    <property type="match status" value="1"/>
</dbReference>
<gene>
    <name evidence="6" type="ORF">G9272_11885</name>
</gene>
<evidence type="ECO:0000313" key="7">
    <source>
        <dbReference type="Proteomes" id="UP000502665"/>
    </source>
</evidence>
<sequence>MAGVELRQLRYFVAVAEELNFGRAAARLLIAGPSLSQQIKALERDLGVRLFDRDRRSVSLTPAGADLLPHTRALLERADDLRGRARRLSGSQAVRLGYVNWLPADLIRRTAAVAQVHVDAWVAPSHTQAARVADGSLDLAVCWVRNEDLKRHGLRARLLGADRLYAVARSTDTGEPSAAPDVSTVPVGDTDVLIDDDVTSWASWNEYAEELTRATGARAVRIADGAVTGPAFFDHVRRCRRPVLNSPKGQTTPLPSDLVRREVVAPKVYWTWSLVRRETEERAGVLAVVDALCDGVGADELGIHAPDAWLPADDPYALPR</sequence>
<dbReference type="AlphaFoldDB" id="A0A6M4WXI1"/>
<keyword evidence="3" id="KW-0238">DNA-binding</keyword>
<dbReference type="FunFam" id="1.10.10.10:FF:000001">
    <property type="entry name" value="LysR family transcriptional regulator"/>
    <property type="match status" value="1"/>
</dbReference>
<keyword evidence="2" id="KW-0805">Transcription regulation</keyword>
<protein>
    <submittedName>
        <fullName evidence="6">LysR family transcriptional regulator</fullName>
    </submittedName>
</protein>
<dbReference type="GO" id="GO:0003677">
    <property type="term" value="F:DNA binding"/>
    <property type="evidence" value="ECO:0007669"/>
    <property type="project" value="UniProtKB-KW"/>
</dbReference>
<dbReference type="Gene3D" id="1.10.10.10">
    <property type="entry name" value="Winged helix-like DNA-binding domain superfamily/Winged helix DNA-binding domain"/>
    <property type="match status" value="1"/>
</dbReference>
<evidence type="ECO:0000256" key="1">
    <source>
        <dbReference type="ARBA" id="ARBA00009437"/>
    </source>
</evidence>
<dbReference type="SUPFAM" id="SSF46785">
    <property type="entry name" value="Winged helix' DNA-binding domain"/>
    <property type="match status" value="1"/>
</dbReference>
<dbReference type="GO" id="GO:0032993">
    <property type="term" value="C:protein-DNA complex"/>
    <property type="evidence" value="ECO:0007669"/>
    <property type="project" value="TreeGrafter"/>
</dbReference>
<proteinExistence type="inferred from homology"/>
<dbReference type="InterPro" id="IPR036390">
    <property type="entry name" value="WH_DNA-bd_sf"/>
</dbReference>
<evidence type="ECO:0000256" key="3">
    <source>
        <dbReference type="ARBA" id="ARBA00023125"/>
    </source>
</evidence>
<dbReference type="Pfam" id="PF00126">
    <property type="entry name" value="HTH_1"/>
    <property type="match status" value="1"/>
</dbReference>
<evidence type="ECO:0000256" key="4">
    <source>
        <dbReference type="ARBA" id="ARBA00023163"/>
    </source>
</evidence>
<evidence type="ECO:0000256" key="2">
    <source>
        <dbReference type="ARBA" id="ARBA00023015"/>
    </source>
</evidence>
<dbReference type="InterPro" id="IPR036388">
    <property type="entry name" value="WH-like_DNA-bd_sf"/>
</dbReference>
<keyword evidence="4" id="KW-0804">Transcription</keyword>
<dbReference type="PRINTS" id="PR00039">
    <property type="entry name" value="HTHLYSR"/>
</dbReference>
<keyword evidence="7" id="KW-1185">Reference proteome</keyword>
<comment type="similarity">
    <text evidence="1">Belongs to the LysR transcriptional regulatory family.</text>
</comment>
<dbReference type="GO" id="GO:0003700">
    <property type="term" value="F:DNA-binding transcription factor activity"/>
    <property type="evidence" value="ECO:0007669"/>
    <property type="project" value="InterPro"/>
</dbReference>
<dbReference type="RefSeq" id="WP_171396527.1">
    <property type="nucleotide sequence ID" value="NZ_CP049838.1"/>
</dbReference>
<organism evidence="6 7">
    <name type="scientific">Streptomyces asoensis</name>
    <dbReference type="NCBI Taxonomy" id="249586"/>
    <lineage>
        <taxon>Bacteria</taxon>
        <taxon>Bacillati</taxon>
        <taxon>Actinomycetota</taxon>
        <taxon>Actinomycetes</taxon>
        <taxon>Kitasatosporales</taxon>
        <taxon>Streptomycetaceae</taxon>
        <taxon>Streptomyces</taxon>
    </lineage>
</organism>
<dbReference type="PANTHER" id="PTHR30346:SF0">
    <property type="entry name" value="HCA OPERON TRANSCRIPTIONAL ACTIVATOR HCAR"/>
    <property type="match status" value="1"/>
</dbReference>
<accession>A0A6M4WXI1</accession>
<name>A0A6M4WXI1_9ACTN</name>
<evidence type="ECO:0000259" key="5">
    <source>
        <dbReference type="PROSITE" id="PS50931"/>
    </source>
</evidence>
<evidence type="ECO:0000313" key="6">
    <source>
        <dbReference type="EMBL" id="QJT00923.1"/>
    </source>
</evidence>
<dbReference type="Proteomes" id="UP000502665">
    <property type="component" value="Chromosome"/>
</dbReference>